<dbReference type="SUPFAM" id="SSF82199">
    <property type="entry name" value="SET domain"/>
    <property type="match status" value="1"/>
</dbReference>
<keyword evidence="12" id="KW-0539">Nucleus</keyword>
<evidence type="ECO:0000256" key="14">
    <source>
        <dbReference type="SAM" id="MobiDB-lite"/>
    </source>
</evidence>
<keyword evidence="8" id="KW-0949">S-adenosyl-L-methionine</keyword>
<dbReference type="Pfam" id="PF21031">
    <property type="entry name" value="WDR54"/>
    <property type="match status" value="1"/>
</dbReference>
<evidence type="ECO:0000256" key="7">
    <source>
        <dbReference type="ARBA" id="ARBA00022679"/>
    </source>
</evidence>
<dbReference type="GO" id="GO:0032259">
    <property type="term" value="P:methylation"/>
    <property type="evidence" value="ECO:0007669"/>
    <property type="project" value="UniProtKB-KW"/>
</dbReference>
<dbReference type="GO" id="GO:0140941">
    <property type="term" value="F:histone H4K20me methyltransferase activity"/>
    <property type="evidence" value="ECO:0007669"/>
    <property type="project" value="UniProtKB-EC"/>
</dbReference>
<dbReference type="WBParaSite" id="MBELARI_LOCUS16332">
    <property type="protein sequence ID" value="MBELARI_LOCUS16332"/>
    <property type="gene ID" value="MBELARI_LOCUS16332"/>
</dbReference>
<dbReference type="InterPro" id="IPR039977">
    <property type="entry name" value="Suv4-20/Set9"/>
</dbReference>
<comment type="subcellular location">
    <subcellularLocation>
        <location evidence="2">Chromosome</location>
    </subcellularLocation>
    <subcellularLocation>
        <location evidence="1">Nucleus</location>
    </subcellularLocation>
</comment>
<keyword evidence="7" id="KW-0808">Transferase</keyword>
<evidence type="ECO:0000256" key="3">
    <source>
        <dbReference type="ARBA" id="ARBA00012188"/>
    </source>
</evidence>
<feature type="domain" description="SET" evidence="15">
    <location>
        <begin position="437"/>
        <end position="548"/>
    </location>
</feature>
<feature type="compositionally biased region" description="Basic and acidic residues" evidence="14">
    <location>
        <begin position="774"/>
        <end position="783"/>
    </location>
</feature>
<name>A0AAF3ERR1_9BILA</name>
<dbReference type="Proteomes" id="UP000887575">
    <property type="component" value="Unassembled WGS sequence"/>
</dbReference>
<evidence type="ECO:0000256" key="2">
    <source>
        <dbReference type="ARBA" id="ARBA00004286"/>
    </source>
</evidence>
<dbReference type="SMART" id="SM00317">
    <property type="entry name" value="SET"/>
    <property type="match status" value="1"/>
</dbReference>
<evidence type="ECO:0000256" key="5">
    <source>
        <dbReference type="ARBA" id="ARBA00022491"/>
    </source>
</evidence>
<evidence type="ECO:0000256" key="6">
    <source>
        <dbReference type="ARBA" id="ARBA00022603"/>
    </source>
</evidence>
<keyword evidence="11" id="KW-0804">Transcription</keyword>
<keyword evidence="13" id="KW-0853">WD repeat</keyword>
<organism evidence="16 17">
    <name type="scientific">Mesorhabditis belari</name>
    <dbReference type="NCBI Taxonomy" id="2138241"/>
    <lineage>
        <taxon>Eukaryota</taxon>
        <taxon>Metazoa</taxon>
        <taxon>Ecdysozoa</taxon>
        <taxon>Nematoda</taxon>
        <taxon>Chromadorea</taxon>
        <taxon>Rhabditida</taxon>
        <taxon>Rhabditina</taxon>
        <taxon>Rhabditomorpha</taxon>
        <taxon>Rhabditoidea</taxon>
        <taxon>Rhabditidae</taxon>
        <taxon>Mesorhabditinae</taxon>
        <taxon>Mesorhabditis</taxon>
    </lineage>
</organism>
<sequence>MSNKSLAIMFEYAREIKLSSGSVSPFPNNLSTYFLESKNITYACVAFKSSINVLSWDQRMENITTNAFPVRDVNTDRQVLVLQTKLVQPTSRSNPLIVVATNAGAMIYCSRSQKLLAWNPLDVALSEVLVCNESSLFTRGITWVDNTILVGSYTGEILHFVCGGENTVNVKKPLMEHREPICDLATCRFDELTCSADMGGTVIVWGTKCKSVAKKISTEQPISVINVLRKQCIVGTLRGKVLFYSTVTAALMAEVACHVRPVTAIAVAPESAYVMTASEDSMYRIFKLHTRKPEAYQVEWRHSDTVNDEMICGAQFTTGRGYGMEGCSPGHSMSPFELCDHDDTASAVAVDPVLGFRTHKMNVNFIPLSAREQLHCKQIIRDFRDDGIFRNCLQQLYESPFLIKYLQKQSPRQASNFKIHLTRFLQMYHIDAGFTIQKCIRYSAEGRLGAMLVATRNWNKSDRIETLMGVIGEMSKDEELQLLKKDLNDFSVMYSTRRKRAQLWLGPGSYINHDCSPNCKFVSSGHRTAVIQVLRNLRVGDEITCYYGDNFFGDGNERCECLTCEKLGKGAFRNGEVDENTNTSSSIGNQTDLAANQKISISETIQETSAEDPQRDKEKEKKYELRERAKNSNSEDEMDHEPKKVVDVFEMDNDTLITRLRPRVIINPKNELPQHYIAVSPKRKSNRQNLEIIETLIEKFPKSPLKKRNGHNGKVKRKGKSRLLQCTPNFDLYFLKPITVPEPKEGLRYSKRIRGVNPEGNLKRMEPSEDHLVEMNGHDKDEPSTSNEISRSPSQDQDGNSSIEGSHSLDADDKNRLFFDEDNEMPNSTQSLPICDL</sequence>
<dbReference type="InterPro" id="IPR001680">
    <property type="entry name" value="WD40_rpt"/>
</dbReference>
<evidence type="ECO:0000313" key="16">
    <source>
        <dbReference type="Proteomes" id="UP000887575"/>
    </source>
</evidence>
<keyword evidence="5" id="KW-0678">Repressor</keyword>
<feature type="region of interest" description="Disordered" evidence="14">
    <location>
        <begin position="774"/>
        <end position="837"/>
    </location>
</feature>
<dbReference type="PANTHER" id="PTHR12977">
    <property type="entry name" value="SUPPRESSOR OF VARIEGATION 4-20-RELATED"/>
    <property type="match status" value="1"/>
</dbReference>
<accession>A0AAF3ERR1</accession>
<keyword evidence="16" id="KW-1185">Reference proteome</keyword>
<evidence type="ECO:0000313" key="17">
    <source>
        <dbReference type="WBParaSite" id="MBELARI_LOCUS16332"/>
    </source>
</evidence>
<evidence type="ECO:0000256" key="10">
    <source>
        <dbReference type="ARBA" id="ARBA00023015"/>
    </source>
</evidence>
<proteinExistence type="predicted"/>
<feature type="compositionally biased region" description="Polar residues" evidence="14">
    <location>
        <begin position="580"/>
        <end position="592"/>
    </location>
</feature>
<dbReference type="Gene3D" id="2.130.10.10">
    <property type="entry name" value="YVTN repeat-like/Quinoprotein amine dehydrogenase"/>
    <property type="match status" value="1"/>
</dbReference>
<dbReference type="InterPro" id="IPR041938">
    <property type="entry name" value="Hist-Lys_N-MTase_N"/>
</dbReference>
<keyword evidence="10" id="KW-0805">Transcription regulation</keyword>
<dbReference type="InterPro" id="IPR015943">
    <property type="entry name" value="WD40/YVTN_repeat-like_dom_sf"/>
</dbReference>
<evidence type="ECO:0000256" key="1">
    <source>
        <dbReference type="ARBA" id="ARBA00004123"/>
    </source>
</evidence>
<dbReference type="InterPro" id="IPR049546">
    <property type="entry name" value="WDR54_beta_prop"/>
</dbReference>
<dbReference type="SUPFAM" id="SSF50978">
    <property type="entry name" value="WD40 repeat-like"/>
    <property type="match status" value="1"/>
</dbReference>
<feature type="compositionally biased region" description="Polar residues" evidence="14">
    <location>
        <begin position="784"/>
        <end position="805"/>
    </location>
</feature>
<protein>
    <recommendedName>
        <fullName evidence="3">[histone H4]-N-methyl-L-lysine(20) N-methyltransferase</fullName>
        <ecNumber evidence="3">2.1.1.362</ecNumber>
    </recommendedName>
</protein>
<evidence type="ECO:0000256" key="11">
    <source>
        <dbReference type="ARBA" id="ARBA00023163"/>
    </source>
</evidence>
<evidence type="ECO:0000256" key="4">
    <source>
        <dbReference type="ARBA" id="ARBA00022454"/>
    </source>
</evidence>
<reference evidence="17" key="1">
    <citation type="submission" date="2024-02" db="UniProtKB">
        <authorList>
            <consortium name="WormBaseParasite"/>
        </authorList>
    </citation>
    <scope>IDENTIFICATION</scope>
</reference>
<evidence type="ECO:0000256" key="8">
    <source>
        <dbReference type="ARBA" id="ARBA00022691"/>
    </source>
</evidence>
<dbReference type="EC" id="2.1.1.362" evidence="3"/>
<dbReference type="PROSITE" id="PS51570">
    <property type="entry name" value="SAM_MT43_SUVAR420_2"/>
    <property type="match status" value="1"/>
</dbReference>
<dbReference type="SMART" id="SM00320">
    <property type="entry name" value="WD40"/>
    <property type="match status" value="2"/>
</dbReference>
<dbReference type="AlphaFoldDB" id="A0AAF3ERR1"/>
<evidence type="ECO:0000256" key="9">
    <source>
        <dbReference type="ARBA" id="ARBA00022853"/>
    </source>
</evidence>
<feature type="region of interest" description="Disordered" evidence="14">
    <location>
        <begin position="573"/>
        <end position="592"/>
    </location>
</feature>
<dbReference type="PANTHER" id="PTHR12977:SF4">
    <property type="entry name" value="HISTONE-LYSINE N-METHYLTRANSFERASE KMT5B"/>
    <property type="match status" value="1"/>
</dbReference>
<dbReference type="GO" id="GO:0005694">
    <property type="term" value="C:chromosome"/>
    <property type="evidence" value="ECO:0007669"/>
    <property type="project" value="UniProtKB-SubCell"/>
</dbReference>
<evidence type="ECO:0000256" key="13">
    <source>
        <dbReference type="PROSITE-ProRule" id="PRU00221"/>
    </source>
</evidence>
<feature type="repeat" description="WD" evidence="13">
    <location>
        <begin position="255"/>
        <end position="296"/>
    </location>
</feature>
<dbReference type="InterPro" id="IPR025790">
    <property type="entry name" value="Suv4-20_animal"/>
</dbReference>
<evidence type="ECO:0000256" key="12">
    <source>
        <dbReference type="ARBA" id="ARBA00023242"/>
    </source>
</evidence>
<keyword evidence="9" id="KW-0156">Chromatin regulator</keyword>
<dbReference type="PROSITE" id="PS50280">
    <property type="entry name" value="SET"/>
    <property type="match status" value="1"/>
</dbReference>
<dbReference type="PROSITE" id="PS50082">
    <property type="entry name" value="WD_REPEATS_2"/>
    <property type="match status" value="1"/>
</dbReference>
<keyword evidence="4" id="KW-0158">Chromosome</keyword>
<dbReference type="GO" id="GO:0005634">
    <property type="term" value="C:nucleus"/>
    <property type="evidence" value="ECO:0007669"/>
    <property type="project" value="UniProtKB-SubCell"/>
</dbReference>
<keyword evidence="6" id="KW-0489">Methyltransferase</keyword>
<feature type="compositionally biased region" description="Basic and acidic residues" evidence="14">
    <location>
        <begin position="807"/>
        <end position="819"/>
    </location>
</feature>
<evidence type="ECO:0000259" key="15">
    <source>
        <dbReference type="PROSITE" id="PS50280"/>
    </source>
</evidence>
<dbReference type="InterPro" id="IPR036322">
    <property type="entry name" value="WD40_repeat_dom_sf"/>
</dbReference>
<feature type="region of interest" description="Disordered" evidence="14">
    <location>
        <begin position="601"/>
        <end position="644"/>
    </location>
</feature>
<dbReference type="InterPro" id="IPR046341">
    <property type="entry name" value="SET_dom_sf"/>
</dbReference>
<dbReference type="Gene3D" id="2.170.270.10">
    <property type="entry name" value="SET domain"/>
    <property type="match status" value="1"/>
</dbReference>
<feature type="compositionally biased region" description="Basic and acidic residues" evidence="14">
    <location>
        <begin position="612"/>
        <end position="630"/>
    </location>
</feature>
<dbReference type="Pfam" id="PF00856">
    <property type="entry name" value="SET"/>
    <property type="match status" value="1"/>
</dbReference>
<dbReference type="Gene3D" id="1.10.10.1700">
    <property type="entry name" value="Histone-lysine N-methyltransferase"/>
    <property type="match status" value="1"/>
</dbReference>
<feature type="compositionally biased region" description="Polar residues" evidence="14">
    <location>
        <begin position="825"/>
        <end position="837"/>
    </location>
</feature>
<dbReference type="InterPro" id="IPR001214">
    <property type="entry name" value="SET_dom"/>
</dbReference>
<dbReference type="FunFam" id="2.170.270.10:FF:000006">
    <property type="entry name" value="Histone-lysine N-methyltransferase"/>
    <property type="match status" value="1"/>
</dbReference>